<dbReference type="AlphaFoldDB" id="A0A1G4I182"/>
<dbReference type="EMBL" id="CZPT02000281">
    <property type="protein sequence ID" value="SCU65359.1"/>
    <property type="molecule type" value="Genomic_DNA"/>
</dbReference>
<reference evidence="2" key="1">
    <citation type="submission" date="2016-09" db="EMBL/GenBank/DDBJ databases">
        <authorList>
            <person name="Hebert L."/>
            <person name="Moumen B."/>
        </authorList>
    </citation>
    <scope>NUCLEOTIDE SEQUENCE [LARGE SCALE GENOMIC DNA]</scope>
    <source>
        <strain evidence="2">OVI</strain>
    </source>
</reference>
<feature type="transmembrane region" description="Helical" evidence="1">
    <location>
        <begin position="62"/>
        <end position="86"/>
    </location>
</feature>
<gene>
    <name evidence="2" type="ORF">TEOVI_000667600</name>
</gene>
<dbReference type="RefSeq" id="XP_067076968.1">
    <property type="nucleotide sequence ID" value="XM_067220867.1"/>
</dbReference>
<keyword evidence="1" id="KW-1133">Transmembrane helix</keyword>
<sequence length="102" mass="11805">MFIARTLPVLRQAMPRQRSFLSSVLKGRRNTPTYYSGRGDMAGNPDILAEAACCGRPDAEWAWLRLLCFVCVSSTVGVWLWQVYFYKQAMFFKDEPWSPFKN</sequence>
<dbReference type="Proteomes" id="UP000195570">
    <property type="component" value="Unassembled WGS sequence"/>
</dbReference>
<dbReference type="GeneID" id="92380610"/>
<keyword evidence="1" id="KW-0472">Membrane</keyword>
<accession>A0A1G4I182</accession>
<evidence type="ECO:0000256" key="1">
    <source>
        <dbReference type="SAM" id="Phobius"/>
    </source>
</evidence>
<dbReference type="VEuPathDB" id="TriTrypDB:TEOVI_000667600"/>
<evidence type="ECO:0000313" key="3">
    <source>
        <dbReference type="Proteomes" id="UP000195570"/>
    </source>
</evidence>
<organism evidence="2 3">
    <name type="scientific">Trypanosoma equiperdum</name>
    <dbReference type="NCBI Taxonomy" id="5694"/>
    <lineage>
        <taxon>Eukaryota</taxon>
        <taxon>Discoba</taxon>
        <taxon>Euglenozoa</taxon>
        <taxon>Kinetoplastea</taxon>
        <taxon>Metakinetoplastina</taxon>
        <taxon>Trypanosomatida</taxon>
        <taxon>Trypanosomatidae</taxon>
        <taxon>Trypanosoma</taxon>
    </lineage>
</organism>
<name>A0A1G4I182_TRYEQ</name>
<protein>
    <submittedName>
        <fullName evidence="2">Uncharacterized protein</fullName>
    </submittedName>
</protein>
<keyword evidence="1" id="KW-0812">Transmembrane</keyword>
<proteinExistence type="predicted"/>
<evidence type="ECO:0000313" key="2">
    <source>
        <dbReference type="EMBL" id="SCU65359.1"/>
    </source>
</evidence>
<comment type="caution">
    <text evidence="2">The sequence shown here is derived from an EMBL/GenBank/DDBJ whole genome shotgun (WGS) entry which is preliminary data.</text>
</comment>
<keyword evidence="3" id="KW-1185">Reference proteome</keyword>